<evidence type="ECO:0000313" key="3">
    <source>
        <dbReference type="RefSeq" id="XP_006822306.1"/>
    </source>
</evidence>
<gene>
    <name evidence="3" type="primary">LOC102803075</name>
</gene>
<organism evidence="2 3">
    <name type="scientific">Saccoglossus kowalevskii</name>
    <name type="common">Acorn worm</name>
    <dbReference type="NCBI Taxonomy" id="10224"/>
    <lineage>
        <taxon>Eukaryota</taxon>
        <taxon>Metazoa</taxon>
        <taxon>Hemichordata</taxon>
        <taxon>Enteropneusta</taxon>
        <taxon>Harrimaniidae</taxon>
        <taxon>Saccoglossus</taxon>
    </lineage>
</organism>
<feature type="region of interest" description="Disordered" evidence="1">
    <location>
        <begin position="1"/>
        <end position="76"/>
    </location>
</feature>
<feature type="compositionally biased region" description="Low complexity" evidence="1">
    <location>
        <begin position="27"/>
        <end position="42"/>
    </location>
</feature>
<sequence>MDFDITRPDSSTITEYQRERTEAWRKTGVVVSVTPSPTPRVSLQGRISPPPQRPSSPLSSTSRSIYKPRPNPKTGTMLYIKSANDWLGGGRNLHYMAAGQRPKSGHVPGYLEGMEPRMRSLQANRFRNRPSKSAGLSRSNSRSGNRLHRSMETLMPDYVQQSRQHPMRQLGNPSYGSPKRPPSPLNMTYR</sequence>
<protein>
    <submittedName>
        <fullName evidence="3">Uncharacterized protein LOC102803075</fullName>
    </submittedName>
</protein>
<accession>A0ABM0MQL5</accession>
<dbReference type="Proteomes" id="UP000694865">
    <property type="component" value="Unplaced"/>
</dbReference>
<feature type="compositionally biased region" description="Low complexity" evidence="1">
    <location>
        <begin position="55"/>
        <end position="64"/>
    </location>
</feature>
<evidence type="ECO:0000313" key="2">
    <source>
        <dbReference type="Proteomes" id="UP000694865"/>
    </source>
</evidence>
<feature type="compositionally biased region" description="Basic and acidic residues" evidence="1">
    <location>
        <begin position="16"/>
        <end position="25"/>
    </location>
</feature>
<feature type="region of interest" description="Disordered" evidence="1">
    <location>
        <begin position="125"/>
        <end position="190"/>
    </location>
</feature>
<dbReference type="RefSeq" id="XP_006822306.1">
    <property type="nucleotide sequence ID" value="XM_006822243.1"/>
</dbReference>
<keyword evidence="2" id="KW-1185">Reference proteome</keyword>
<name>A0ABM0MQL5_SACKO</name>
<evidence type="ECO:0000256" key="1">
    <source>
        <dbReference type="SAM" id="MobiDB-lite"/>
    </source>
</evidence>
<proteinExistence type="predicted"/>
<feature type="compositionally biased region" description="Low complexity" evidence="1">
    <location>
        <begin position="131"/>
        <end position="144"/>
    </location>
</feature>
<dbReference type="GeneID" id="102803075"/>
<reference evidence="3" key="1">
    <citation type="submission" date="2025-08" db="UniProtKB">
        <authorList>
            <consortium name="RefSeq"/>
        </authorList>
    </citation>
    <scope>IDENTIFICATION</scope>
    <source>
        <tissue evidence="3">Testes</tissue>
    </source>
</reference>